<dbReference type="Proteomes" id="UP000535491">
    <property type="component" value="Unassembled WGS sequence"/>
</dbReference>
<accession>A0A7W2A700</accession>
<organism evidence="1 2">
    <name type="scientific">Paenactinomyces guangxiensis</name>
    <dbReference type="NCBI Taxonomy" id="1490290"/>
    <lineage>
        <taxon>Bacteria</taxon>
        <taxon>Bacillati</taxon>
        <taxon>Bacillota</taxon>
        <taxon>Bacilli</taxon>
        <taxon>Bacillales</taxon>
        <taxon>Thermoactinomycetaceae</taxon>
        <taxon>Paenactinomyces</taxon>
    </lineage>
</organism>
<dbReference type="RefSeq" id="WP_181751213.1">
    <property type="nucleotide sequence ID" value="NZ_JACEIQ010000004.1"/>
</dbReference>
<dbReference type="AlphaFoldDB" id="A0A7W2A700"/>
<gene>
    <name evidence="1" type="ORF">H1191_06650</name>
</gene>
<keyword evidence="2" id="KW-1185">Reference proteome</keyword>
<reference evidence="1 2" key="1">
    <citation type="submission" date="2020-07" db="EMBL/GenBank/DDBJ databases">
        <authorList>
            <person name="Feng H."/>
        </authorList>
    </citation>
    <scope>NUCLEOTIDE SEQUENCE [LARGE SCALE GENOMIC DNA]</scope>
    <source>
        <strain evidence="2">s-10</strain>
    </source>
</reference>
<dbReference type="EMBL" id="JACEIQ010000004">
    <property type="protein sequence ID" value="MBA4493981.1"/>
    <property type="molecule type" value="Genomic_DNA"/>
</dbReference>
<name>A0A7W2A700_9BACL</name>
<sequence length="81" mass="9231">MLIQAVLDFKNVYIDGEEKPDYWKKGLLDDPQDTADILKGYELGSSEGENKGLLSTVSQYVPTPSKVSRFFSRVGHYFREL</sequence>
<comment type="caution">
    <text evidence="1">The sequence shown here is derived from an EMBL/GenBank/DDBJ whole genome shotgun (WGS) entry which is preliminary data.</text>
</comment>
<protein>
    <submittedName>
        <fullName evidence="1">Uncharacterized protein</fullName>
    </submittedName>
</protein>
<evidence type="ECO:0000313" key="2">
    <source>
        <dbReference type="Proteomes" id="UP000535491"/>
    </source>
</evidence>
<proteinExistence type="predicted"/>
<evidence type="ECO:0000313" key="1">
    <source>
        <dbReference type="EMBL" id="MBA4493981.1"/>
    </source>
</evidence>